<feature type="compositionally biased region" description="Acidic residues" evidence="3">
    <location>
        <begin position="610"/>
        <end position="623"/>
    </location>
</feature>
<comment type="caution">
    <text evidence="5">The sequence shown here is derived from an EMBL/GenBank/DDBJ whole genome shotgun (WGS) entry which is preliminary data.</text>
</comment>
<reference evidence="5 6" key="1">
    <citation type="journal article" date="2018" name="New Phytol.">
        <title>Phylogenomics of Endogonaceae and evolution of mycorrhizas within Mucoromycota.</title>
        <authorList>
            <person name="Chang Y."/>
            <person name="Desiro A."/>
            <person name="Na H."/>
            <person name="Sandor L."/>
            <person name="Lipzen A."/>
            <person name="Clum A."/>
            <person name="Barry K."/>
            <person name="Grigoriev I.V."/>
            <person name="Martin F.M."/>
            <person name="Stajich J.E."/>
            <person name="Smith M.E."/>
            <person name="Bonito G."/>
            <person name="Spatafora J.W."/>
        </authorList>
    </citation>
    <scope>NUCLEOTIDE SEQUENCE [LARGE SCALE GENOMIC DNA]</scope>
    <source>
        <strain evidence="5 6">GMNB39</strain>
    </source>
</reference>
<feature type="DNA-binding region" description="HMG box" evidence="2">
    <location>
        <begin position="286"/>
        <end position="354"/>
    </location>
</feature>
<dbReference type="GO" id="GO:0003677">
    <property type="term" value="F:DNA binding"/>
    <property type="evidence" value="ECO:0007669"/>
    <property type="project" value="UniProtKB-UniRule"/>
</dbReference>
<dbReference type="Gene3D" id="1.10.30.10">
    <property type="entry name" value="High mobility group box domain"/>
    <property type="match status" value="1"/>
</dbReference>
<feature type="compositionally biased region" description="Acidic residues" evidence="3">
    <location>
        <begin position="258"/>
        <end position="270"/>
    </location>
</feature>
<evidence type="ECO:0000259" key="4">
    <source>
        <dbReference type="PROSITE" id="PS50118"/>
    </source>
</evidence>
<feature type="compositionally biased region" description="Acidic residues" evidence="3">
    <location>
        <begin position="203"/>
        <end position="214"/>
    </location>
</feature>
<dbReference type="InterPro" id="IPR050342">
    <property type="entry name" value="HMGB"/>
</dbReference>
<feature type="domain" description="HMG box" evidence="4">
    <location>
        <begin position="286"/>
        <end position="354"/>
    </location>
</feature>
<feature type="compositionally biased region" description="Acidic residues" evidence="3">
    <location>
        <begin position="913"/>
        <end position="936"/>
    </location>
</feature>
<feature type="compositionally biased region" description="Basic residues" evidence="3">
    <location>
        <begin position="111"/>
        <end position="122"/>
    </location>
</feature>
<name>A0A433DC39_9FUNG</name>
<protein>
    <recommendedName>
        <fullName evidence="4">HMG box domain-containing protein</fullName>
    </recommendedName>
</protein>
<dbReference type="PANTHER" id="PTHR48112">
    <property type="entry name" value="HIGH MOBILITY GROUP PROTEIN DSP1"/>
    <property type="match status" value="1"/>
</dbReference>
<feature type="compositionally biased region" description="Basic and acidic residues" evidence="3">
    <location>
        <begin position="841"/>
        <end position="864"/>
    </location>
</feature>
<feature type="compositionally biased region" description="Polar residues" evidence="3">
    <location>
        <begin position="390"/>
        <end position="400"/>
    </location>
</feature>
<feature type="region of interest" description="Disordered" evidence="3">
    <location>
        <begin position="839"/>
        <end position="936"/>
    </location>
</feature>
<proteinExistence type="predicted"/>
<organism evidence="5 6">
    <name type="scientific">Jimgerdemannia flammicorona</name>
    <dbReference type="NCBI Taxonomy" id="994334"/>
    <lineage>
        <taxon>Eukaryota</taxon>
        <taxon>Fungi</taxon>
        <taxon>Fungi incertae sedis</taxon>
        <taxon>Mucoromycota</taxon>
        <taxon>Mucoromycotina</taxon>
        <taxon>Endogonomycetes</taxon>
        <taxon>Endogonales</taxon>
        <taxon>Endogonaceae</taxon>
        <taxon>Jimgerdemannia</taxon>
    </lineage>
</organism>
<keyword evidence="6" id="KW-1185">Reference proteome</keyword>
<dbReference type="SUPFAM" id="SSF47095">
    <property type="entry name" value="HMG-box"/>
    <property type="match status" value="1"/>
</dbReference>
<dbReference type="PROSITE" id="PS50118">
    <property type="entry name" value="HMG_BOX_2"/>
    <property type="match status" value="1"/>
</dbReference>
<dbReference type="InterPro" id="IPR036910">
    <property type="entry name" value="HMG_box_dom_sf"/>
</dbReference>
<evidence type="ECO:0000313" key="5">
    <source>
        <dbReference type="EMBL" id="RUP48411.1"/>
    </source>
</evidence>
<dbReference type="GO" id="GO:0005634">
    <property type="term" value="C:nucleus"/>
    <property type="evidence" value="ECO:0007669"/>
    <property type="project" value="UniProtKB-UniRule"/>
</dbReference>
<dbReference type="InterPro" id="IPR009071">
    <property type="entry name" value="HMG_box_dom"/>
</dbReference>
<feature type="compositionally biased region" description="Basic residues" evidence="3">
    <location>
        <begin position="66"/>
        <end position="75"/>
    </location>
</feature>
<dbReference type="Pfam" id="PF00505">
    <property type="entry name" value="HMG_box"/>
    <property type="match status" value="1"/>
</dbReference>
<feature type="compositionally biased region" description="Polar residues" evidence="3">
    <location>
        <begin position="448"/>
        <end position="460"/>
    </location>
</feature>
<feature type="compositionally biased region" description="Low complexity" evidence="3">
    <location>
        <begin position="499"/>
        <end position="520"/>
    </location>
</feature>
<dbReference type="PANTHER" id="PTHR48112:SF22">
    <property type="entry name" value="MITOCHONDRIAL TRANSCRIPTION FACTOR A, ISOFORM B"/>
    <property type="match status" value="1"/>
</dbReference>
<feature type="compositionally biased region" description="Low complexity" evidence="3">
    <location>
        <begin position="438"/>
        <end position="447"/>
    </location>
</feature>
<evidence type="ECO:0000256" key="2">
    <source>
        <dbReference type="PROSITE-ProRule" id="PRU00267"/>
    </source>
</evidence>
<dbReference type="CDD" id="cd01390">
    <property type="entry name" value="HMG-box_NHP6-like"/>
    <property type="match status" value="1"/>
</dbReference>
<accession>A0A433DC39</accession>
<feature type="compositionally biased region" description="Low complexity" evidence="3">
    <location>
        <begin position="401"/>
        <end position="416"/>
    </location>
</feature>
<keyword evidence="2" id="KW-0539">Nucleus</keyword>
<feature type="region of interest" description="Disordered" evidence="3">
    <location>
        <begin position="390"/>
        <end position="468"/>
    </location>
</feature>
<evidence type="ECO:0000313" key="6">
    <source>
        <dbReference type="Proteomes" id="UP000268093"/>
    </source>
</evidence>
<dbReference type="AlphaFoldDB" id="A0A433DC39"/>
<sequence>MKSPTRHRVSSTATHISPIHSYPPSLSLPLPAPPPHRTTMLDPEQQNPPTPNHPPPSSSHPPIYVPRKRQTRKKQQQLSPEANPKDLAAAYPEQGLPSTPSEPPETPAKATLRKKNVRKKKQQQQVEPATPISVDTTDADPLHQETGDATVPQPVPRKRVRKKAQSQSQQQAQQQPQQQQPPAQPTPSPQLPSSILAPHELDASDMDLMQDLDDAGYTQQQHTLQRTTRRKRDRPSSDAPEEVWDDFGKHEGYAGVFEEQEDEAPEEEEEASPKKKRKRTKEPGAPKKNLNGYMFFVSKRRRQIMDENPGLNLQGYGKVLGQTWRNMTEEEKKPYHELAAADKERYATDKRVYEEEVHMYIHARISSNKSPCSQPLLLLPQKAKLRAQSIPPTISPSNSLPPSASTYPSSVTTTPSPQLPPVFTRSVTPSPHPPTPSTHPSTPSLPSNASTYPSSATTMPSPRPLTASHSVFTHPFSATTTPSLHPPMLSYPPFTHRGPLITHSPHPPTSSLHTPPLSLPASTHRSVTHSPHWPTSSLHPPISSHLTFTHRGTSMAPSPHQPITLPHPPAPFDGSFVRHSPGSPLTPPLAHPVAESPSATTPDTVSSSLDEGEEEGDDSEAAVDDSTRRELEEFLAGCNSAAGVLIPAIGGGGGMLWSGTEMAGLITPQVQAESNPFVANVDPNNVAALMHHRPHRGQHSRFATAPLAPPDRQPYYSATPQYQYATYTSHQQQQRHYLPQLPPHLTDWLQPSPPSPGFPFPSSIHVASLPPTPEQLRPRAMHSTNGSDSGSVGYEQIGGTPRLEDQGQAGADVRSLCEFLGVDPSRAWARMFGRAAGVGEGEGRGAEIEGRGGEARIEGRRGEAEIEGEGEAEIEGKDEGGGAETGGGDRDGIEAADDETSEKAASVEGSEVGQDEEIGEDVDGVEEEAVAPEEVEREVVEKKFMETDEGVEGLAIGGWDGMFAPVE</sequence>
<feature type="compositionally biased region" description="Pro residues" evidence="3">
    <location>
        <begin position="46"/>
        <end position="59"/>
    </location>
</feature>
<feature type="region of interest" description="Disordered" evidence="3">
    <location>
        <begin position="1"/>
        <end position="290"/>
    </location>
</feature>
<gene>
    <name evidence="5" type="ORF">BC936DRAFT_144601</name>
</gene>
<evidence type="ECO:0000256" key="1">
    <source>
        <dbReference type="ARBA" id="ARBA00023125"/>
    </source>
</evidence>
<dbReference type="Proteomes" id="UP000268093">
    <property type="component" value="Unassembled WGS sequence"/>
</dbReference>
<dbReference type="SMART" id="SM00398">
    <property type="entry name" value="HMG"/>
    <property type="match status" value="1"/>
</dbReference>
<dbReference type="OrthoDB" id="1919336at2759"/>
<keyword evidence="1 2" id="KW-0238">DNA-binding</keyword>
<feature type="compositionally biased region" description="Polar residues" evidence="3">
    <location>
        <begin position="521"/>
        <end position="556"/>
    </location>
</feature>
<evidence type="ECO:0000256" key="3">
    <source>
        <dbReference type="SAM" id="MobiDB-lite"/>
    </source>
</evidence>
<feature type="compositionally biased region" description="Low complexity" evidence="3">
    <location>
        <begin position="15"/>
        <end position="29"/>
    </location>
</feature>
<feature type="region of interest" description="Disordered" evidence="3">
    <location>
        <begin position="483"/>
        <end position="628"/>
    </location>
</feature>
<dbReference type="EMBL" id="RBNI01003366">
    <property type="protein sequence ID" value="RUP48410.1"/>
    <property type="molecule type" value="Genomic_DNA"/>
</dbReference>
<dbReference type="EMBL" id="RBNI01003366">
    <property type="protein sequence ID" value="RUP48411.1"/>
    <property type="molecule type" value="Genomic_DNA"/>
</dbReference>
<feature type="compositionally biased region" description="Low complexity" evidence="3">
    <location>
        <begin position="165"/>
        <end position="181"/>
    </location>
</feature>